<evidence type="ECO:0000313" key="2">
    <source>
        <dbReference type="EMBL" id="ROM89385.1"/>
    </source>
</evidence>
<dbReference type="RefSeq" id="WP_123585333.1">
    <property type="nucleotide sequence ID" value="NZ_MOBI01000044.1"/>
</dbReference>
<evidence type="ECO:0000313" key="3">
    <source>
        <dbReference type="Proteomes" id="UP000284684"/>
    </source>
</evidence>
<comment type="caution">
    <text evidence="2">The sequence shown here is derived from an EMBL/GenBank/DDBJ whole genome shotgun (WGS) entry which is preliminary data.</text>
</comment>
<proteinExistence type="predicted"/>
<name>A0A423GII5_9PSED</name>
<accession>A0A423GII5</accession>
<sequence>MIARKFKNDSKCNDRVEYAFGKNHEHKCESVRFVGGNVYSTTVEDLAKEMEVPTMMRFSATAKAPGRCGGHYMLSLAPGESLTLDQWKTSLEAITRALGYTKDHKYFGVVHDDTEKQHMHIITNRTSMSDYKLVPDSKDYEALMNVARHLEVEFHLTKVSMPEETWGINYEEHDLKKFNKEVKEGKEPNLLWRDTLVARVASAAETIQNKQGGTMIDFVKILKRKEVNVELAVMLGTDNVVGINFEFRGKKISGRNLKRARFTFQKLTDQEGISYEPEMFQKIQRIVSTRTVESATKQKEKRLEKRRVGGNLPAGIGYYRQINADHYVKHGPSDFTLGKQNKKKAPPKNDEYFAICVQMQRYHYSIARRMMPPTRFNSQYMLFAFKKNYREVRTEIEVNRVIRLMQQMMSTLMTFFGIFKAQCELITDFEYSPTSDGPTYTSHIEEQPPSLTPNIRLQQLRTTFQPELNC</sequence>
<dbReference type="AlphaFoldDB" id="A0A423GII5"/>
<feature type="domain" description="MobA/VirD2-like nuclease" evidence="1">
    <location>
        <begin position="25"/>
        <end position="156"/>
    </location>
</feature>
<reference evidence="2 3" key="1">
    <citation type="submission" date="2016-10" db="EMBL/GenBank/DDBJ databases">
        <title>Comparative genome analysis of multiple Pseudomonas spp. focuses on biocontrol and plant growth promoting traits.</title>
        <authorList>
            <person name="Tao X.-Y."/>
            <person name="Taylor C.G."/>
        </authorList>
    </citation>
    <scope>NUCLEOTIDE SEQUENCE [LARGE SCALE GENOMIC DNA]</scope>
    <source>
        <strain evidence="2 3">37D10</strain>
    </source>
</reference>
<dbReference type="InterPro" id="IPR005094">
    <property type="entry name" value="Endonuclease_MobA/VirD2"/>
</dbReference>
<dbReference type="Pfam" id="PF03432">
    <property type="entry name" value="Relaxase"/>
    <property type="match status" value="1"/>
</dbReference>
<gene>
    <name evidence="2" type="ORF">BK658_28135</name>
</gene>
<organism evidence="2 3">
    <name type="scientific">Pseudomonas brassicacearum</name>
    <dbReference type="NCBI Taxonomy" id="930166"/>
    <lineage>
        <taxon>Bacteria</taxon>
        <taxon>Pseudomonadati</taxon>
        <taxon>Pseudomonadota</taxon>
        <taxon>Gammaproteobacteria</taxon>
        <taxon>Pseudomonadales</taxon>
        <taxon>Pseudomonadaceae</taxon>
        <taxon>Pseudomonas</taxon>
    </lineage>
</organism>
<dbReference type="Proteomes" id="UP000284684">
    <property type="component" value="Unassembled WGS sequence"/>
</dbReference>
<protein>
    <recommendedName>
        <fullName evidence="1">MobA/VirD2-like nuclease domain-containing protein</fullName>
    </recommendedName>
</protein>
<evidence type="ECO:0000259" key="1">
    <source>
        <dbReference type="Pfam" id="PF03432"/>
    </source>
</evidence>
<dbReference type="EMBL" id="MOBI01000044">
    <property type="protein sequence ID" value="ROM89385.1"/>
    <property type="molecule type" value="Genomic_DNA"/>
</dbReference>